<dbReference type="AlphaFoldDB" id="A0AAI8YQ65"/>
<dbReference type="EMBL" id="CAUWAG010000020">
    <property type="protein sequence ID" value="CAJ2513158.1"/>
    <property type="molecule type" value="Genomic_DNA"/>
</dbReference>
<evidence type="ECO:0000313" key="1">
    <source>
        <dbReference type="EMBL" id="CAJ2513158.1"/>
    </source>
</evidence>
<comment type="caution">
    <text evidence="1">The sequence shown here is derived from an EMBL/GenBank/DDBJ whole genome shotgun (WGS) entry which is preliminary data.</text>
</comment>
<sequence length="80" mass="8985">MGGQFPNLNEVKLILDVEAPQRFRARLRKESQELRLQLFMELRVGGIGRRELELAIRPFKEAGIEASFNSGTSAGCVHTT</sequence>
<gene>
    <name evidence="1" type="ORF">KHLLAP_LOCUS13626</name>
</gene>
<protein>
    <submittedName>
        <fullName evidence="1">Uu.00g012770.m01.CDS01</fullName>
    </submittedName>
</protein>
<name>A0AAI8YQ65_9PEZI</name>
<proteinExistence type="predicted"/>
<dbReference type="Proteomes" id="UP001295740">
    <property type="component" value="Unassembled WGS sequence"/>
</dbReference>
<accession>A0AAI8YQ65</accession>
<organism evidence="1 2">
    <name type="scientific">Anthostomella pinea</name>
    <dbReference type="NCBI Taxonomy" id="933095"/>
    <lineage>
        <taxon>Eukaryota</taxon>
        <taxon>Fungi</taxon>
        <taxon>Dikarya</taxon>
        <taxon>Ascomycota</taxon>
        <taxon>Pezizomycotina</taxon>
        <taxon>Sordariomycetes</taxon>
        <taxon>Xylariomycetidae</taxon>
        <taxon>Xylariales</taxon>
        <taxon>Xylariaceae</taxon>
        <taxon>Anthostomella</taxon>
    </lineage>
</organism>
<keyword evidence="2" id="KW-1185">Reference proteome</keyword>
<reference evidence="1" key="1">
    <citation type="submission" date="2023-10" db="EMBL/GenBank/DDBJ databases">
        <authorList>
            <person name="Hackl T."/>
        </authorList>
    </citation>
    <scope>NUCLEOTIDE SEQUENCE</scope>
</reference>
<evidence type="ECO:0000313" key="2">
    <source>
        <dbReference type="Proteomes" id="UP001295740"/>
    </source>
</evidence>